<dbReference type="CDD" id="cd22341">
    <property type="entry name" value="NucS-like"/>
    <property type="match status" value="1"/>
</dbReference>
<dbReference type="InterPro" id="IPR011856">
    <property type="entry name" value="tRNA_endonuc-like_dom_sf"/>
</dbReference>
<evidence type="ECO:0000259" key="2">
    <source>
        <dbReference type="Pfam" id="PF01939"/>
    </source>
</evidence>
<dbReference type="EMBL" id="JACJPY010000024">
    <property type="protein sequence ID" value="MBD2150376.1"/>
    <property type="molecule type" value="Genomic_DNA"/>
</dbReference>
<dbReference type="GO" id="GO:0004519">
    <property type="term" value="F:endonuclease activity"/>
    <property type="evidence" value="ECO:0007669"/>
    <property type="project" value="InterPro"/>
</dbReference>
<proteinExistence type="predicted"/>
<dbReference type="RefSeq" id="WP_190350741.1">
    <property type="nucleotide sequence ID" value="NZ_JACJPY010000024.1"/>
</dbReference>
<keyword evidence="1" id="KW-0238">DNA-binding</keyword>
<sequence>MSSDTRVWQVSADDLLMEINTSKLNFESRLENWLENDISILDKDLLVIGRQVSTDFGGSIDLLCVDSSGDTVIVELKRDKTPRDTVAQALDYASWVVDLSYERVIEIADQYLKQPFEDVFQNKFLKDLPESVNTNHKIVVVASRIDQKSERIISYLSNTYGVNINAVTFQYFKTTEGIELLTRVFLIEPEQVDSNTKNKSNFKRNRPLSLEQFSGIASNNGYDDLPLGIEKIKPLFSKISTNRSKINLFGKSSGKDLLVMSLLPNECSESKGLKFELYDQRFMNCFNLNESQLKASLPLDVQSWEYDQNDNDMKGYQGFFMAVEQLDNFVQKVSQSKT</sequence>
<accession>A0A926UT89</accession>
<feature type="domain" description="Endonuclease NucS C-terminal" evidence="2">
    <location>
        <begin position="27"/>
        <end position="93"/>
    </location>
</feature>
<evidence type="ECO:0000313" key="4">
    <source>
        <dbReference type="Proteomes" id="UP000631421"/>
    </source>
</evidence>
<reference evidence="3" key="1">
    <citation type="journal article" date="2015" name="ISME J.">
        <title>Draft Genome Sequence of Streptomyces incarnatus NRRL8089, which Produces the Nucleoside Antibiotic Sinefungin.</title>
        <authorList>
            <person name="Oshima K."/>
            <person name="Hattori M."/>
            <person name="Shimizu H."/>
            <person name="Fukuda K."/>
            <person name="Nemoto M."/>
            <person name="Inagaki K."/>
            <person name="Tamura T."/>
        </authorList>
    </citation>
    <scope>NUCLEOTIDE SEQUENCE</scope>
    <source>
        <strain evidence="3">FACHB-1277</strain>
    </source>
</reference>
<dbReference type="Pfam" id="PF01939">
    <property type="entry name" value="NucS_C"/>
    <property type="match status" value="1"/>
</dbReference>
<evidence type="ECO:0000313" key="3">
    <source>
        <dbReference type="EMBL" id="MBD2150376.1"/>
    </source>
</evidence>
<dbReference type="GO" id="GO:0003677">
    <property type="term" value="F:DNA binding"/>
    <property type="evidence" value="ECO:0007669"/>
    <property type="project" value="UniProtKB-KW"/>
</dbReference>
<dbReference type="Gene3D" id="3.40.1350.10">
    <property type="match status" value="1"/>
</dbReference>
<name>A0A926UT89_9CYAN</name>
<comment type="caution">
    <text evidence="3">The sequence shown here is derived from an EMBL/GenBank/DDBJ whole genome shotgun (WGS) entry which is preliminary data.</text>
</comment>
<dbReference type="AlphaFoldDB" id="A0A926UT89"/>
<dbReference type="InterPro" id="IPR002793">
    <property type="entry name" value="Endonuclease_NucS"/>
</dbReference>
<reference evidence="3" key="2">
    <citation type="submission" date="2020-08" db="EMBL/GenBank/DDBJ databases">
        <authorList>
            <person name="Chen M."/>
            <person name="Teng W."/>
            <person name="Zhao L."/>
            <person name="Hu C."/>
            <person name="Zhou Y."/>
            <person name="Han B."/>
            <person name="Song L."/>
            <person name="Shu W."/>
        </authorList>
    </citation>
    <scope>NUCLEOTIDE SEQUENCE</scope>
    <source>
        <strain evidence="3">FACHB-1277</strain>
    </source>
</reference>
<dbReference type="InterPro" id="IPR048301">
    <property type="entry name" value="NucS_C"/>
</dbReference>
<keyword evidence="4" id="KW-1185">Reference proteome</keyword>
<dbReference type="Proteomes" id="UP000631421">
    <property type="component" value="Unassembled WGS sequence"/>
</dbReference>
<protein>
    <submittedName>
        <fullName evidence="3">DUF91 domain-containing protein</fullName>
    </submittedName>
</protein>
<evidence type="ECO:0000256" key="1">
    <source>
        <dbReference type="ARBA" id="ARBA00023125"/>
    </source>
</evidence>
<organism evidence="3 4">
    <name type="scientific">Pseudanabaena cinerea FACHB-1277</name>
    <dbReference type="NCBI Taxonomy" id="2949581"/>
    <lineage>
        <taxon>Bacteria</taxon>
        <taxon>Bacillati</taxon>
        <taxon>Cyanobacteriota</taxon>
        <taxon>Cyanophyceae</taxon>
        <taxon>Pseudanabaenales</taxon>
        <taxon>Pseudanabaenaceae</taxon>
        <taxon>Pseudanabaena</taxon>
        <taxon>Pseudanabaena cinerea</taxon>
    </lineage>
</organism>
<gene>
    <name evidence="3" type="ORF">H6F44_09630</name>
</gene>